<dbReference type="AlphaFoldDB" id="A0A074Y5F4"/>
<accession>A0A074Y5F4</accession>
<keyword evidence="2" id="KW-1185">Reference proteome</keyword>
<dbReference type="GeneID" id="40752528"/>
<evidence type="ECO:0000313" key="1">
    <source>
        <dbReference type="EMBL" id="KEQ89432.1"/>
    </source>
</evidence>
<dbReference type="HOGENOM" id="CLU_1703867_0_0_1"/>
<dbReference type="Proteomes" id="UP000030706">
    <property type="component" value="Unassembled WGS sequence"/>
</dbReference>
<protein>
    <submittedName>
        <fullName evidence="1">Uncharacterized protein</fullName>
    </submittedName>
</protein>
<gene>
    <name evidence="1" type="ORF">M438DRAFT_6446</name>
</gene>
<reference evidence="1 2" key="1">
    <citation type="journal article" date="2014" name="BMC Genomics">
        <title>Genome sequencing of four Aureobasidium pullulans varieties: biotechnological potential, stress tolerance, and description of new species.</title>
        <authorList>
            <person name="Gostin Ar C."/>
            <person name="Ohm R.A."/>
            <person name="Kogej T."/>
            <person name="Sonjak S."/>
            <person name="Turk M."/>
            <person name="Zajc J."/>
            <person name="Zalar P."/>
            <person name="Grube M."/>
            <person name="Sun H."/>
            <person name="Han J."/>
            <person name="Sharma A."/>
            <person name="Chiniquy J."/>
            <person name="Ngan C.Y."/>
            <person name="Lipzen A."/>
            <person name="Barry K."/>
            <person name="Grigoriev I.V."/>
            <person name="Gunde-Cimerman N."/>
        </authorList>
    </citation>
    <scope>NUCLEOTIDE SEQUENCE [LARGE SCALE GENOMIC DNA]</scope>
    <source>
        <strain evidence="1 2">EXF-150</strain>
    </source>
</reference>
<proteinExistence type="predicted"/>
<dbReference type="RefSeq" id="XP_029765619.1">
    <property type="nucleotide sequence ID" value="XM_029910222.1"/>
</dbReference>
<dbReference type="EMBL" id="KL584974">
    <property type="protein sequence ID" value="KEQ89432.1"/>
    <property type="molecule type" value="Genomic_DNA"/>
</dbReference>
<evidence type="ECO:0000313" key="2">
    <source>
        <dbReference type="Proteomes" id="UP000030706"/>
    </source>
</evidence>
<organism evidence="1 2">
    <name type="scientific">Aureobasidium pullulans EXF-150</name>
    <dbReference type="NCBI Taxonomy" id="1043002"/>
    <lineage>
        <taxon>Eukaryota</taxon>
        <taxon>Fungi</taxon>
        <taxon>Dikarya</taxon>
        <taxon>Ascomycota</taxon>
        <taxon>Pezizomycotina</taxon>
        <taxon>Dothideomycetes</taxon>
        <taxon>Dothideomycetidae</taxon>
        <taxon>Dothideales</taxon>
        <taxon>Saccotheciaceae</taxon>
        <taxon>Aureobasidium</taxon>
    </lineage>
</organism>
<sequence>MKICLQRPRKDTAKRLVRYYLHHQTTQEARDPWPKLPVLALLLPLQRPFFTVRTLHIKSRNPGRSRQSLLFSHDCLFRPNFCRSFPLNLLEQATAKASSPKVLVKLNRLIFDPFCFRPAIHSYSLVVLSILNLEQCRPAASFELLAVKSTRGQS</sequence>
<name>A0A074Y5F4_AURPU</name>